<gene>
    <name evidence="1" type="ORF">AMJ44_13140</name>
</gene>
<sequence length="400" mass="46571">MVEGVWDDDFELGNFHRRENFFGSGMRVETNAVYFVSSTALTDRLLYCEENARFLCSNSLILLLAATGATPDGNHDYHREALSIMREGIKKYDRRFAIIHPRVNCFYQVFHENIVLSNGQVWFQRRSKRHRMDSFDQYYGLLKEILTRIKHNYESEARKIPVAVFTTLSSGYDSTAVSCLAKTLGVKTCFTGNALERRLRFMKRNRENGTPIAKSLGLEIKYLDNRRASVSEDELYFLATNYPKFSHSVWSELSLHSMTSYIERNCFAAIVFTGYHGGLIWEANAEDKYVSDELKKYGALSGLNLTEIRLKSGFIQLAVPYIMARDIEDIVGVSRSREMEPWRLNNSYDRPIPRRIAEESGVNRRLLGMKKKHITQTYLWPRNPRLRRQFFEYLKENYGV</sequence>
<evidence type="ECO:0008006" key="3">
    <source>
        <dbReference type="Google" id="ProtNLM"/>
    </source>
</evidence>
<name>A0A0S7XPD7_UNCSA</name>
<feature type="non-terminal residue" evidence="1">
    <location>
        <position position="400"/>
    </location>
</feature>
<dbReference type="PATRIC" id="fig|1703775.3.peg.1795"/>
<organism evidence="1 2">
    <name type="scientific">candidate division WOR-1 bacterium DG_54_3</name>
    <dbReference type="NCBI Taxonomy" id="1703775"/>
    <lineage>
        <taxon>Bacteria</taxon>
        <taxon>Bacillati</taxon>
        <taxon>Saganbacteria</taxon>
    </lineage>
</organism>
<dbReference type="EMBL" id="LIZX01000192">
    <property type="protein sequence ID" value="KPJ64230.1"/>
    <property type="molecule type" value="Genomic_DNA"/>
</dbReference>
<reference evidence="1 2" key="1">
    <citation type="journal article" date="2015" name="Microbiome">
        <title>Genomic resolution of linkages in carbon, nitrogen, and sulfur cycling among widespread estuary sediment bacteria.</title>
        <authorList>
            <person name="Baker B.J."/>
            <person name="Lazar C.S."/>
            <person name="Teske A.P."/>
            <person name="Dick G.J."/>
        </authorList>
    </citation>
    <scope>NUCLEOTIDE SEQUENCE [LARGE SCALE GENOMIC DNA]</scope>
    <source>
        <strain evidence="1">DG_54_3</strain>
    </source>
</reference>
<dbReference type="AlphaFoldDB" id="A0A0S7XPD7"/>
<evidence type="ECO:0000313" key="2">
    <source>
        <dbReference type="Proteomes" id="UP000051861"/>
    </source>
</evidence>
<comment type="caution">
    <text evidence="1">The sequence shown here is derived from an EMBL/GenBank/DDBJ whole genome shotgun (WGS) entry which is preliminary data.</text>
</comment>
<evidence type="ECO:0000313" key="1">
    <source>
        <dbReference type="EMBL" id="KPJ64230.1"/>
    </source>
</evidence>
<accession>A0A0S7XPD7</accession>
<proteinExistence type="predicted"/>
<dbReference type="Proteomes" id="UP000051861">
    <property type="component" value="Unassembled WGS sequence"/>
</dbReference>
<protein>
    <recommendedName>
        <fullName evidence="3">Asparagine synthetase domain-containing protein</fullName>
    </recommendedName>
</protein>